<sequence>MKANGFFDPYGGSNPGGAAQAARSNMRFQDRRVADLEARLLDPTTGK</sequence>
<dbReference type="RefSeq" id="WP_170317255.1">
    <property type="nucleotide sequence ID" value="NZ_BAAABN010000058.1"/>
</dbReference>
<dbReference type="EMBL" id="BLAD01000097">
    <property type="protein sequence ID" value="GES05321.1"/>
    <property type="molecule type" value="Genomic_DNA"/>
</dbReference>
<evidence type="ECO:0000313" key="2">
    <source>
        <dbReference type="EMBL" id="GES05321.1"/>
    </source>
</evidence>
<gene>
    <name evidence="2" type="ORF">Acor_73890</name>
</gene>
<dbReference type="AlphaFoldDB" id="A0A5M3WE19"/>
<accession>A0A5M3WE19</accession>
<keyword evidence="3" id="KW-1185">Reference proteome</keyword>
<evidence type="ECO:0000256" key="1">
    <source>
        <dbReference type="SAM" id="MobiDB-lite"/>
    </source>
</evidence>
<proteinExistence type="predicted"/>
<evidence type="ECO:0000313" key="3">
    <source>
        <dbReference type="Proteomes" id="UP000334990"/>
    </source>
</evidence>
<name>A0A5M3WE19_9ACTN</name>
<organism evidence="2 3">
    <name type="scientific">Acrocarpospora corrugata</name>
    <dbReference type="NCBI Taxonomy" id="35763"/>
    <lineage>
        <taxon>Bacteria</taxon>
        <taxon>Bacillati</taxon>
        <taxon>Actinomycetota</taxon>
        <taxon>Actinomycetes</taxon>
        <taxon>Streptosporangiales</taxon>
        <taxon>Streptosporangiaceae</taxon>
        <taxon>Acrocarpospora</taxon>
    </lineage>
</organism>
<protein>
    <submittedName>
        <fullName evidence="2">Uncharacterized protein</fullName>
    </submittedName>
</protein>
<feature type="region of interest" description="Disordered" evidence="1">
    <location>
        <begin position="1"/>
        <end position="26"/>
    </location>
</feature>
<comment type="caution">
    <text evidence="2">The sequence shown here is derived from an EMBL/GenBank/DDBJ whole genome shotgun (WGS) entry which is preliminary data.</text>
</comment>
<dbReference type="Proteomes" id="UP000334990">
    <property type="component" value="Unassembled WGS sequence"/>
</dbReference>
<reference evidence="2 3" key="1">
    <citation type="submission" date="2019-10" db="EMBL/GenBank/DDBJ databases">
        <title>Whole genome shotgun sequence of Acrocarpospora corrugata NBRC 13972.</title>
        <authorList>
            <person name="Ichikawa N."/>
            <person name="Kimura A."/>
            <person name="Kitahashi Y."/>
            <person name="Komaki H."/>
            <person name="Oguchi A."/>
        </authorList>
    </citation>
    <scope>NUCLEOTIDE SEQUENCE [LARGE SCALE GENOMIC DNA]</scope>
    <source>
        <strain evidence="2 3">NBRC 13972</strain>
    </source>
</reference>